<dbReference type="CDD" id="cd18968">
    <property type="entry name" value="chromodomain"/>
    <property type="match status" value="1"/>
</dbReference>
<dbReference type="InterPro" id="IPR000953">
    <property type="entry name" value="Chromo/chromo_shadow_dom"/>
</dbReference>
<feature type="region of interest" description="Disordered" evidence="1">
    <location>
        <begin position="109"/>
        <end position="209"/>
    </location>
</feature>
<dbReference type="SUPFAM" id="SSF54160">
    <property type="entry name" value="Chromo domain-like"/>
    <property type="match status" value="1"/>
</dbReference>
<dbReference type="HOGENOM" id="CLU_019187_0_0_1"/>
<dbReference type="Gene3D" id="2.40.50.40">
    <property type="match status" value="1"/>
</dbReference>
<dbReference type="InParanoid" id="A0A0D0DH91"/>
<feature type="compositionally biased region" description="Basic residues" evidence="1">
    <location>
        <begin position="166"/>
        <end position="179"/>
    </location>
</feature>
<dbReference type="AlphaFoldDB" id="A0A0D0DH91"/>
<evidence type="ECO:0000313" key="4">
    <source>
        <dbReference type="Proteomes" id="UP000054538"/>
    </source>
</evidence>
<evidence type="ECO:0000259" key="2">
    <source>
        <dbReference type="PROSITE" id="PS50013"/>
    </source>
</evidence>
<keyword evidence="4" id="KW-1185">Reference proteome</keyword>
<feature type="region of interest" description="Disordered" evidence="1">
    <location>
        <begin position="350"/>
        <end position="390"/>
    </location>
</feature>
<evidence type="ECO:0000313" key="3">
    <source>
        <dbReference type="EMBL" id="KIK97507.1"/>
    </source>
</evidence>
<feature type="compositionally biased region" description="Low complexity" evidence="1">
    <location>
        <begin position="357"/>
        <end position="368"/>
    </location>
</feature>
<dbReference type="SMART" id="SM00298">
    <property type="entry name" value="CHROMO"/>
    <property type="match status" value="1"/>
</dbReference>
<feature type="compositionally biased region" description="Acidic residues" evidence="1">
    <location>
        <begin position="199"/>
        <end position="209"/>
    </location>
</feature>
<dbReference type="GO" id="GO:0006338">
    <property type="term" value="P:chromatin remodeling"/>
    <property type="evidence" value="ECO:0007669"/>
    <property type="project" value="UniProtKB-ARBA"/>
</dbReference>
<feature type="region of interest" description="Disordered" evidence="1">
    <location>
        <begin position="280"/>
        <end position="318"/>
    </location>
</feature>
<accession>A0A0D0DH91</accession>
<dbReference type="EMBL" id="KN824932">
    <property type="protein sequence ID" value="KIK97507.1"/>
    <property type="molecule type" value="Genomic_DNA"/>
</dbReference>
<evidence type="ECO:0000256" key="1">
    <source>
        <dbReference type="SAM" id="MobiDB-lite"/>
    </source>
</evidence>
<feature type="domain" description="Chromo" evidence="2">
    <location>
        <begin position="6"/>
        <end position="71"/>
    </location>
</feature>
<proteinExistence type="predicted"/>
<dbReference type="InterPro" id="IPR016197">
    <property type="entry name" value="Chromo-like_dom_sf"/>
</dbReference>
<dbReference type="Pfam" id="PF00385">
    <property type="entry name" value="Chromo"/>
    <property type="match status" value="1"/>
</dbReference>
<reference evidence="3 4" key="1">
    <citation type="submission" date="2014-04" db="EMBL/GenBank/DDBJ databases">
        <authorList>
            <consortium name="DOE Joint Genome Institute"/>
            <person name="Kuo A."/>
            <person name="Kohler A."/>
            <person name="Jargeat P."/>
            <person name="Nagy L.G."/>
            <person name="Floudas D."/>
            <person name="Copeland A."/>
            <person name="Barry K.W."/>
            <person name="Cichocki N."/>
            <person name="Veneault-Fourrey C."/>
            <person name="LaButti K."/>
            <person name="Lindquist E.A."/>
            <person name="Lipzen A."/>
            <person name="Lundell T."/>
            <person name="Morin E."/>
            <person name="Murat C."/>
            <person name="Sun H."/>
            <person name="Tunlid A."/>
            <person name="Henrissat B."/>
            <person name="Grigoriev I.V."/>
            <person name="Hibbett D.S."/>
            <person name="Martin F."/>
            <person name="Nordberg H.P."/>
            <person name="Cantor M.N."/>
            <person name="Hua S.X."/>
        </authorList>
    </citation>
    <scope>NUCLEOTIDE SEQUENCE [LARGE SCALE GENOMIC DNA]</scope>
    <source>
        <strain evidence="3 4">Ve08.2h10</strain>
    </source>
</reference>
<feature type="compositionally biased region" description="Polar residues" evidence="1">
    <location>
        <begin position="109"/>
        <end position="118"/>
    </location>
</feature>
<feature type="compositionally biased region" description="Polar residues" evidence="1">
    <location>
        <begin position="381"/>
        <end position="390"/>
    </location>
</feature>
<organism evidence="3 4">
    <name type="scientific">Paxillus rubicundulus Ve08.2h10</name>
    <dbReference type="NCBI Taxonomy" id="930991"/>
    <lineage>
        <taxon>Eukaryota</taxon>
        <taxon>Fungi</taxon>
        <taxon>Dikarya</taxon>
        <taxon>Basidiomycota</taxon>
        <taxon>Agaricomycotina</taxon>
        <taxon>Agaricomycetes</taxon>
        <taxon>Agaricomycetidae</taxon>
        <taxon>Boletales</taxon>
        <taxon>Paxilineae</taxon>
        <taxon>Paxillaceae</taxon>
        <taxon>Paxillus</taxon>
    </lineage>
</organism>
<sequence length="753" mass="80998">MDGEEYEVESVTRARVHDKKGKKITWRYYVKWKGYGWDDSTWEPTESFQAGSEHILETFWQRINTHGRDISDAQAFKKGEELFISGPPGKKGLKRKASTVNVKALPSLEQVTVSNEAPTPTPRKRRRMQLASEDEDETEELSPKRKVKVVSPRPQRRLSVGGGQRSVKKPVKSLKRRRASYPGPRKAPKRLPSAGDSQLDADGETDPDAIEVDDELAQMSMEDAAERPALQGLSTVNDALEGGVDGIEFDDLAHFYSGNAIDIEQGAEGLEPIQGQKIRDLQTSKHRAPASPVPSSPDPLFDSASDQEREATRDLSVPFHRARAANPLIKLIDTTTAETRGAESRITAKARLMSLPASGTSSSAGRSRNTAKRGAKPGPGRSSSGFNKNRSSLLTATKGILQSVKGKYTVTNVGPVKPDEIEEAPAAVASEERNFTISSWSDEDVVVEPGLDDQTMKDAEMLPDYEDDSTAQEKVAEQPCTTPSPGPETVEDQSLEQSAAVAAMDTMAINQIADVADSVADPVAQASDLTIEPSAPSMDPATATAEEVAKKSVELAKEQLFPSAQLSSNAFGDIPSSFESTIFGPLYQGVTSNHAAANGNESLTTFKLILDDSIGLPLTLKDCSQIKGRINDVSVGKSSSGRVAVFYDSEDALAIVTTLRSSGTARVVPDPSADATQKEHFATFLRRFESSHTLIAPAGKEVCVLYLSENAGIAEKLCAPSNLVGLSSTLLISRASIENQLAYVAAAFAAKPL</sequence>
<dbReference type="STRING" id="930991.A0A0D0DH91"/>
<dbReference type="PROSITE" id="PS50013">
    <property type="entry name" value="CHROMO_2"/>
    <property type="match status" value="1"/>
</dbReference>
<dbReference type="Proteomes" id="UP000054538">
    <property type="component" value="Unassembled WGS sequence"/>
</dbReference>
<protein>
    <submittedName>
        <fullName evidence="3">Unplaced genomic scaffold scaffold_110, whole genome shotgun sequence</fullName>
    </submittedName>
</protein>
<feature type="region of interest" description="Disordered" evidence="1">
    <location>
        <begin position="466"/>
        <end position="497"/>
    </location>
</feature>
<gene>
    <name evidence="3" type="ORF">PAXRUDRAFT_218120</name>
</gene>
<name>A0A0D0DH91_9AGAM</name>
<dbReference type="InterPro" id="IPR023780">
    <property type="entry name" value="Chromo_domain"/>
</dbReference>
<dbReference type="OrthoDB" id="331341at2759"/>
<reference evidence="4" key="2">
    <citation type="submission" date="2015-01" db="EMBL/GenBank/DDBJ databases">
        <title>Evolutionary Origins and Diversification of the Mycorrhizal Mutualists.</title>
        <authorList>
            <consortium name="DOE Joint Genome Institute"/>
            <consortium name="Mycorrhizal Genomics Consortium"/>
            <person name="Kohler A."/>
            <person name="Kuo A."/>
            <person name="Nagy L.G."/>
            <person name="Floudas D."/>
            <person name="Copeland A."/>
            <person name="Barry K.W."/>
            <person name="Cichocki N."/>
            <person name="Veneault-Fourrey C."/>
            <person name="LaButti K."/>
            <person name="Lindquist E.A."/>
            <person name="Lipzen A."/>
            <person name="Lundell T."/>
            <person name="Morin E."/>
            <person name="Murat C."/>
            <person name="Riley R."/>
            <person name="Ohm R."/>
            <person name="Sun H."/>
            <person name="Tunlid A."/>
            <person name="Henrissat B."/>
            <person name="Grigoriev I.V."/>
            <person name="Hibbett D.S."/>
            <person name="Martin F."/>
        </authorList>
    </citation>
    <scope>NUCLEOTIDE SEQUENCE [LARGE SCALE GENOMIC DNA]</scope>
    <source>
        <strain evidence="4">Ve08.2h10</strain>
    </source>
</reference>